<dbReference type="AlphaFoldDB" id="A0A0G2J407"/>
<evidence type="ECO:0000313" key="4">
    <source>
        <dbReference type="EMBL" id="KKZ65444.1"/>
    </source>
</evidence>
<evidence type="ECO:0000313" key="5">
    <source>
        <dbReference type="Proteomes" id="UP000034164"/>
    </source>
</evidence>
<keyword evidence="2" id="KW-0539">Nucleus</keyword>
<dbReference type="VEuPathDB" id="FungiDB:EMCG_08716"/>
<sequence length="344" mass="38968">MAPWEEFDATFSFKRDSAYDSKTYDQIIANRRALENVLFVDRLLKVLNIDAASRVYPPRTNQALRSLYAQIVSSSSPDHHKQALIYYILRDLRSTSGGDASLLFARRCYLPEKYRLFIEGLWHLDRLEFRRALEYLTEPSLLPTFPDEILYVLATRPKQKQKQPQQQAPNDNDDDSLATAYYLTASPPLATTKALNAYFALLCRTHITESFYFARKQPSPSSHRDLLEQLILFVLSSTKPGEARAKRAMELINLPFNAEEESWFEECLLTGNAKHLPGAKDTVMMRRVATGRLQDLNRGDLEALGGRKIEGLNWDDLRKNLRASSSALGGFGGPGVFVGGGDRQ</sequence>
<organism evidence="4 5">
    <name type="scientific">[Emmonsia] crescens</name>
    <dbReference type="NCBI Taxonomy" id="73230"/>
    <lineage>
        <taxon>Eukaryota</taxon>
        <taxon>Fungi</taxon>
        <taxon>Dikarya</taxon>
        <taxon>Ascomycota</taxon>
        <taxon>Pezizomycotina</taxon>
        <taxon>Eurotiomycetes</taxon>
        <taxon>Eurotiomycetidae</taxon>
        <taxon>Onygenales</taxon>
        <taxon>Ajellomycetaceae</taxon>
        <taxon>Emergomyces</taxon>
    </lineage>
</organism>
<evidence type="ECO:0000259" key="3">
    <source>
        <dbReference type="Pfam" id="PF13934"/>
    </source>
</evidence>
<protein>
    <recommendedName>
        <fullName evidence="3">ELYS-like domain-containing protein</fullName>
    </recommendedName>
</protein>
<dbReference type="EMBL" id="LCZI01000641">
    <property type="protein sequence ID" value="KKZ65444.1"/>
    <property type="molecule type" value="Genomic_DNA"/>
</dbReference>
<evidence type="ECO:0000256" key="1">
    <source>
        <dbReference type="ARBA" id="ARBA00004123"/>
    </source>
</evidence>
<feature type="domain" description="ELYS-like" evidence="3">
    <location>
        <begin position="37"/>
        <end position="270"/>
    </location>
</feature>
<dbReference type="OrthoDB" id="20729at2759"/>
<dbReference type="Proteomes" id="UP000034164">
    <property type="component" value="Unassembled WGS sequence"/>
</dbReference>
<dbReference type="InterPro" id="IPR025151">
    <property type="entry name" value="ELYS_dom"/>
</dbReference>
<comment type="caution">
    <text evidence="4">The sequence shown here is derived from an EMBL/GenBank/DDBJ whole genome shotgun (WGS) entry which is preliminary data.</text>
</comment>
<accession>A0A0G2J407</accession>
<reference evidence="5" key="1">
    <citation type="journal article" date="2015" name="PLoS Genet.">
        <title>The dynamic genome and transcriptome of the human fungal pathogen Blastomyces and close relative Emmonsia.</title>
        <authorList>
            <person name="Munoz J.F."/>
            <person name="Gauthier G.M."/>
            <person name="Desjardins C.A."/>
            <person name="Gallo J.E."/>
            <person name="Holder J."/>
            <person name="Sullivan T.D."/>
            <person name="Marty A.J."/>
            <person name="Carmen J.C."/>
            <person name="Chen Z."/>
            <person name="Ding L."/>
            <person name="Gujja S."/>
            <person name="Magrini V."/>
            <person name="Misas E."/>
            <person name="Mitreva M."/>
            <person name="Priest M."/>
            <person name="Saif S."/>
            <person name="Whiston E.A."/>
            <person name="Young S."/>
            <person name="Zeng Q."/>
            <person name="Goldman W.E."/>
            <person name="Mardis E.R."/>
            <person name="Taylor J.W."/>
            <person name="McEwen J.G."/>
            <person name="Clay O.K."/>
            <person name="Klein B.S."/>
            <person name="Cuomo C.A."/>
        </authorList>
    </citation>
    <scope>NUCLEOTIDE SEQUENCE [LARGE SCALE GENOMIC DNA]</scope>
    <source>
        <strain evidence="5">UAMH 3008</strain>
    </source>
</reference>
<gene>
    <name evidence="4" type="ORF">EMCG_08716</name>
</gene>
<dbReference type="Pfam" id="PF13934">
    <property type="entry name" value="ELYS"/>
    <property type="match status" value="1"/>
</dbReference>
<name>A0A0G2J407_9EURO</name>
<evidence type="ECO:0000256" key="2">
    <source>
        <dbReference type="ARBA" id="ARBA00023242"/>
    </source>
</evidence>
<comment type="subcellular location">
    <subcellularLocation>
        <location evidence="1">Nucleus</location>
    </subcellularLocation>
</comment>
<dbReference type="GO" id="GO:0005634">
    <property type="term" value="C:nucleus"/>
    <property type="evidence" value="ECO:0007669"/>
    <property type="project" value="UniProtKB-SubCell"/>
</dbReference>
<proteinExistence type="predicted"/>